<sequence length="439" mass="48807">MKNAFKVLAGAALIIVLMVALQGTKEIRASTSDTTVALYDSAQIGVISEVLNLSLEKGVNRVPLEDLSGLNVEEITVIPLDPNVQFLGLYSSESSENVYDSNIGSDVEIKTSSGDVIRGKFLGLKDGKLVIQGEDGLYAINPSELIYFKASRIEKKGGVYATFSAPETGNYPVEVTYRVSGMSWESRYKLYLGEDTAKLLGYVIVKNPTSKEYKDAKVVLVSGDVQFYSEYSPRYLYAVAETEKAGEERPAEPVKVEAFHVYPFGPMDIKPASTMMVPYISMEVGVEREYLYESWSYGRSGHVYESISFKSDQVLPKGIVEIYRETENGNLLIGESHIEHTPKGDTVRIGIGKDYDLKGTTSVLSYEHGDGWAKYRVKVTIENFGDETKQVIVRHYKYGGKLLSSDTSPTEETAQYIEFLLTVPAHDSKSVTFEYEVNW</sequence>
<keyword evidence="2" id="KW-1185">Reference proteome</keyword>
<proteinExistence type="predicted"/>
<evidence type="ECO:0000313" key="1">
    <source>
        <dbReference type="EMBL" id="AJC72468.1"/>
    </source>
</evidence>
<name>A0A0X1KMI7_9EURY</name>
<dbReference type="AlphaFoldDB" id="A0A0X1KMI7"/>
<evidence type="ECO:0000313" key="2">
    <source>
        <dbReference type="Proteomes" id="UP000062043"/>
    </source>
</evidence>
<dbReference type="KEGG" id="tgy:X802_10140"/>
<dbReference type="STRING" id="1432656.X802_10140"/>
<dbReference type="Proteomes" id="UP000062043">
    <property type="component" value="Chromosome"/>
</dbReference>
<dbReference type="GeneID" id="27136010"/>
<gene>
    <name evidence="1" type="ORF">X802_10140</name>
</gene>
<dbReference type="GO" id="GO:0016874">
    <property type="term" value="F:ligase activity"/>
    <property type="evidence" value="ECO:0007669"/>
    <property type="project" value="UniProtKB-KW"/>
</dbReference>
<dbReference type="PANTHER" id="PTHR38075">
    <property type="entry name" value="DUF4139 DOMAIN-CONTAINING PROTEIN"/>
    <property type="match status" value="1"/>
</dbReference>
<protein>
    <submittedName>
        <fullName evidence="1">Biotin protein ligase C terminal domain-containing protein</fullName>
    </submittedName>
</protein>
<accession>A0A0X1KMI7</accession>
<keyword evidence="1" id="KW-0436">Ligase</keyword>
<dbReference type="EMBL" id="CP007140">
    <property type="protein sequence ID" value="AJC72468.1"/>
    <property type="molecule type" value="Genomic_DNA"/>
</dbReference>
<organism evidence="1 2">
    <name type="scientific">Thermococcus guaymasensis DSM 11113</name>
    <dbReference type="NCBI Taxonomy" id="1432656"/>
    <lineage>
        <taxon>Archaea</taxon>
        <taxon>Methanobacteriati</taxon>
        <taxon>Methanobacteriota</taxon>
        <taxon>Thermococci</taxon>
        <taxon>Thermococcales</taxon>
        <taxon>Thermococcaceae</taxon>
        <taxon>Thermococcus</taxon>
    </lineage>
</organism>
<dbReference type="PANTHER" id="PTHR38075:SF1">
    <property type="entry name" value="DUF4139 DOMAIN-CONTAINING PROTEIN"/>
    <property type="match status" value="1"/>
</dbReference>
<dbReference type="OrthoDB" id="121492at2157"/>
<dbReference type="RefSeq" id="WP_062373571.1">
    <property type="nucleotide sequence ID" value="NZ_CP007140.1"/>
</dbReference>
<reference evidence="1 2" key="1">
    <citation type="submission" date="2014-01" db="EMBL/GenBank/DDBJ databases">
        <title>Genome sequencing of Thermococcus guaymasensis.</title>
        <authorList>
            <person name="Zhang X."/>
            <person name="Alvare G."/>
            <person name="Fristensky B."/>
            <person name="Chen L."/>
            <person name="Suen T."/>
            <person name="Chen Q."/>
            <person name="Ma K."/>
        </authorList>
    </citation>
    <scope>NUCLEOTIDE SEQUENCE [LARGE SCALE GENOMIC DNA]</scope>
    <source>
        <strain evidence="1 2">DSM 11113</strain>
    </source>
</reference>
<dbReference type="PATRIC" id="fig|1432656.3.peg.1982"/>